<organism evidence="1 2">
    <name type="scientific">Cohnella ginsengisoli</name>
    <dbReference type="NCBI Taxonomy" id="425004"/>
    <lineage>
        <taxon>Bacteria</taxon>
        <taxon>Bacillati</taxon>
        <taxon>Bacillota</taxon>
        <taxon>Bacilli</taxon>
        <taxon>Bacillales</taxon>
        <taxon>Paenibacillaceae</taxon>
        <taxon>Cohnella</taxon>
    </lineage>
</organism>
<sequence length="140" mass="16154">MTELTIIFEAVWASGIKIERAVGEAENPLAQLCLTVLREQKQQIERMLPKLADEKAALSEFKQEISIVYHDDELIDSYFRSWLRHLKWSDDPFQAEAERLLAVLADMKSRLKQAAGLLEELNGYDAVKYVIPSFYLPILR</sequence>
<evidence type="ECO:0000313" key="1">
    <source>
        <dbReference type="EMBL" id="MDG0793793.1"/>
    </source>
</evidence>
<dbReference type="RefSeq" id="WP_277567521.1">
    <property type="nucleotide sequence ID" value="NZ_JAPDHZ010000004.1"/>
</dbReference>
<reference evidence="1 2" key="1">
    <citation type="submission" date="2022-10" db="EMBL/GenBank/DDBJ databases">
        <title>Comparative genomic analysis of Cohnella hashimotonis sp. nov., isolated from the International Space Station.</title>
        <authorList>
            <person name="Simpson A."/>
            <person name="Venkateswaran K."/>
        </authorList>
    </citation>
    <scope>NUCLEOTIDE SEQUENCE [LARGE SCALE GENOMIC DNA]</scope>
    <source>
        <strain evidence="1 2">DSM 18997</strain>
    </source>
</reference>
<accession>A0A9X4KKK9</accession>
<keyword evidence="2" id="KW-1185">Reference proteome</keyword>
<dbReference type="Proteomes" id="UP001153387">
    <property type="component" value="Unassembled WGS sequence"/>
</dbReference>
<dbReference type="EMBL" id="JAPDHZ010000004">
    <property type="protein sequence ID" value="MDG0793793.1"/>
    <property type="molecule type" value="Genomic_DNA"/>
</dbReference>
<protein>
    <submittedName>
        <fullName evidence="1">Uncharacterized protein</fullName>
    </submittedName>
</protein>
<proteinExistence type="predicted"/>
<evidence type="ECO:0000313" key="2">
    <source>
        <dbReference type="Proteomes" id="UP001153387"/>
    </source>
</evidence>
<gene>
    <name evidence="1" type="ORF">OMP38_25440</name>
</gene>
<comment type="caution">
    <text evidence="1">The sequence shown here is derived from an EMBL/GenBank/DDBJ whole genome shotgun (WGS) entry which is preliminary data.</text>
</comment>
<name>A0A9X4KKK9_9BACL</name>
<dbReference type="AlphaFoldDB" id="A0A9X4KKK9"/>